<dbReference type="GeneID" id="69706962"/>
<sequence length="234" mass="25020">MIGKLPRVVWYGGFILAACAGLTNAIAVLGFTHNAISYLTGMVAKSSIELAQANLQALIPTISIITAFFVGAMLSGFVVKNQSLCQSRSYGVGLLLESTLLFFAYLFFSREYFVGELLAAAACGLQNAMVTTYSGAIIRTTHLTGIISDLGASVGHWLAGKQHSKKKILIHSMLVGGFFCGGVLGTFLYTALKYTALLIPAGIIFITGAAYITMSQVKIYRKNRQVRIADQVSG</sequence>
<feature type="transmembrane region" description="Helical" evidence="1">
    <location>
        <begin position="90"/>
        <end position="108"/>
    </location>
</feature>
<gene>
    <name evidence="2" type="ORF">J2R62_14645</name>
</gene>
<feature type="transmembrane region" description="Helical" evidence="1">
    <location>
        <begin position="168"/>
        <end position="188"/>
    </location>
</feature>
<dbReference type="Pfam" id="PF06912">
    <property type="entry name" value="DUF1275"/>
    <property type="match status" value="1"/>
</dbReference>
<feature type="transmembrane region" description="Helical" evidence="1">
    <location>
        <begin position="57"/>
        <end position="78"/>
    </location>
</feature>
<evidence type="ECO:0000313" key="2">
    <source>
        <dbReference type="EMBL" id="MBO1109428.1"/>
    </source>
</evidence>
<comment type="caution">
    <text evidence="2">The sequence shown here is derived from an EMBL/GenBank/DDBJ whole genome shotgun (WGS) entry which is preliminary data.</text>
</comment>
<feature type="transmembrane region" description="Helical" evidence="1">
    <location>
        <begin position="194"/>
        <end position="214"/>
    </location>
</feature>
<dbReference type="Proteomes" id="UP000664658">
    <property type="component" value="Unassembled WGS sequence"/>
</dbReference>
<dbReference type="AlphaFoldDB" id="A0A379H653"/>
<feature type="transmembrane region" description="Helical" evidence="1">
    <location>
        <begin position="12"/>
        <end position="36"/>
    </location>
</feature>
<organism evidence="2 3">
    <name type="scientific">Plesiomonas shigelloides</name>
    <name type="common">Aeromonas shigelloides</name>
    <dbReference type="NCBI Taxonomy" id="703"/>
    <lineage>
        <taxon>Bacteria</taxon>
        <taxon>Pseudomonadati</taxon>
        <taxon>Pseudomonadota</taxon>
        <taxon>Gammaproteobacteria</taxon>
        <taxon>Enterobacterales</taxon>
        <taxon>Enterobacteriaceae</taxon>
        <taxon>Plesiomonas</taxon>
    </lineage>
</organism>
<dbReference type="InterPro" id="IPR010699">
    <property type="entry name" value="DUF1275"/>
</dbReference>
<keyword evidence="1" id="KW-0472">Membrane</keyword>
<keyword evidence="1" id="KW-1133">Transmembrane helix</keyword>
<reference evidence="2" key="1">
    <citation type="submission" date="2021-03" db="EMBL/GenBank/DDBJ databases">
        <title>Plesiomonas shigelloides zfcc0051, isolated from zebrafish feces.</title>
        <authorList>
            <person name="Vanderhoek Z."/>
            <person name="Gaulke C."/>
        </authorList>
    </citation>
    <scope>NUCLEOTIDE SEQUENCE</scope>
    <source>
        <strain evidence="2">Zfcc0051</strain>
    </source>
</reference>
<accession>A0A379H653</accession>
<evidence type="ECO:0000256" key="1">
    <source>
        <dbReference type="SAM" id="Phobius"/>
    </source>
</evidence>
<dbReference type="PANTHER" id="PTHR37314">
    <property type="entry name" value="SLR0142 PROTEIN"/>
    <property type="match status" value="1"/>
</dbReference>
<name>A0A379H653_PLESH</name>
<protein>
    <submittedName>
        <fullName evidence="2">DUF1275 domain-containing protein</fullName>
    </submittedName>
</protein>
<proteinExistence type="predicted"/>
<dbReference type="PROSITE" id="PS51257">
    <property type="entry name" value="PROKAR_LIPOPROTEIN"/>
    <property type="match status" value="1"/>
</dbReference>
<dbReference type="RefSeq" id="WP_010863287.1">
    <property type="nucleotide sequence ID" value="NZ_CP027853.1"/>
</dbReference>
<dbReference type="EMBL" id="JAFNAA010000018">
    <property type="protein sequence ID" value="MBO1109428.1"/>
    <property type="molecule type" value="Genomic_DNA"/>
</dbReference>
<dbReference type="PANTHER" id="PTHR37314:SF4">
    <property type="entry name" value="UPF0700 TRANSMEMBRANE PROTEIN YOAK"/>
    <property type="match status" value="1"/>
</dbReference>
<keyword evidence="1" id="KW-0812">Transmembrane</keyword>
<evidence type="ECO:0000313" key="3">
    <source>
        <dbReference type="Proteomes" id="UP000664658"/>
    </source>
</evidence>